<evidence type="ECO:0000256" key="4">
    <source>
        <dbReference type="ARBA" id="ARBA00022692"/>
    </source>
</evidence>
<evidence type="ECO:0000256" key="7">
    <source>
        <dbReference type="SAM" id="Phobius"/>
    </source>
</evidence>
<evidence type="ECO:0000256" key="1">
    <source>
        <dbReference type="ARBA" id="ARBA00004141"/>
    </source>
</evidence>
<comment type="similarity">
    <text evidence="2">Belongs to the cation diffusion facilitator (CDF) transporter (TC 2.A.4) family.</text>
</comment>
<dbReference type="GO" id="GO:0005886">
    <property type="term" value="C:plasma membrane"/>
    <property type="evidence" value="ECO:0007669"/>
    <property type="project" value="TreeGrafter"/>
</dbReference>
<keyword evidence="6 7" id="KW-0472">Membrane</keyword>
<evidence type="ECO:0000256" key="6">
    <source>
        <dbReference type="ARBA" id="ARBA00023136"/>
    </source>
</evidence>
<proteinExistence type="inferred from homology"/>
<dbReference type="SUPFAM" id="SSF161111">
    <property type="entry name" value="Cation efflux protein transmembrane domain-like"/>
    <property type="match status" value="1"/>
</dbReference>
<dbReference type="GO" id="GO:0006882">
    <property type="term" value="P:intracellular zinc ion homeostasis"/>
    <property type="evidence" value="ECO:0007669"/>
    <property type="project" value="TreeGrafter"/>
</dbReference>
<protein>
    <submittedName>
        <fullName evidence="10">Cation diffusion facilitator family transporter</fullName>
    </submittedName>
</protein>
<dbReference type="InterPro" id="IPR002524">
    <property type="entry name" value="Cation_efflux"/>
</dbReference>
<dbReference type="Gene3D" id="1.20.1510.10">
    <property type="entry name" value="Cation efflux protein transmembrane domain"/>
    <property type="match status" value="1"/>
</dbReference>
<evidence type="ECO:0000256" key="2">
    <source>
        <dbReference type="ARBA" id="ARBA00008114"/>
    </source>
</evidence>
<reference evidence="10 11" key="1">
    <citation type="submission" date="2020-08" db="EMBL/GenBank/DDBJ databases">
        <title>Genomic Encyclopedia of Type Strains, Phase IV (KMG-IV): sequencing the most valuable type-strain genomes for metagenomic binning, comparative biology and taxonomic classification.</title>
        <authorList>
            <person name="Goeker M."/>
        </authorList>
    </citation>
    <scope>NUCLEOTIDE SEQUENCE [LARGE SCALE GENOMIC DNA]</scope>
    <source>
        <strain evidence="10 11">DSM 12252</strain>
    </source>
</reference>
<evidence type="ECO:0000313" key="11">
    <source>
        <dbReference type="Proteomes" id="UP000590740"/>
    </source>
</evidence>
<dbReference type="InterPro" id="IPR050291">
    <property type="entry name" value="CDF_Transporter"/>
</dbReference>
<dbReference type="PANTHER" id="PTHR43840">
    <property type="entry name" value="MITOCHONDRIAL METAL TRANSPORTER 1-RELATED"/>
    <property type="match status" value="1"/>
</dbReference>
<feature type="domain" description="Cation efflux protein transmembrane" evidence="8">
    <location>
        <begin position="12"/>
        <end position="205"/>
    </location>
</feature>
<feature type="transmembrane region" description="Helical" evidence="7">
    <location>
        <begin position="44"/>
        <end position="64"/>
    </location>
</feature>
<dbReference type="SUPFAM" id="SSF160240">
    <property type="entry name" value="Cation efflux protein cytoplasmic domain-like"/>
    <property type="match status" value="1"/>
</dbReference>
<sequence>MSATSDATRAMRLSLAVGFLMLVLKVGAYVLTGSAAILGDAAESVVHVAAVMFAAFSLGLLNKPADEDHPYGHSKIAFFSAGIEGGLIIVAALFIIYESVRRLLLHLPPANLDKGLALTALTIAINAALGAYLIRTGRRQGSLILEANGKHVLTDVWTSLGAIVGLGLVALTGWHSWDSICGLLMAANIIWTGYGLMRQSIGGLMDTADANLNAALDAALRRETEKHGLKFHALRHRDAGEMHYVEVHLLFDDDIMLRDAHRIATEIETAVQASVTNPVLITTHLECQGDHDELHQHGESSDPHRIRA</sequence>
<dbReference type="Gene3D" id="3.30.70.1350">
    <property type="entry name" value="Cation efflux protein, cytoplasmic domain"/>
    <property type="match status" value="1"/>
</dbReference>
<gene>
    <name evidence="10" type="ORF">HNQ65_002858</name>
</gene>
<keyword evidence="4 7" id="KW-0812">Transmembrane</keyword>
<dbReference type="Pfam" id="PF16916">
    <property type="entry name" value="ZT_dimer"/>
    <property type="match status" value="1"/>
</dbReference>
<keyword evidence="11" id="KW-1185">Reference proteome</keyword>
<dbReference type="InterPro" id="IPR027469">
    <property type="entry name" value="Cation_efflux_TMD_sf"/>
</dbReference>
<evidence type="ECO:0000313" key="10">
    <source>
        <dbReference type="EMBL" id="MBB5033275.1"/>
    </source>
</evidence>
<accession>A0A7W8DKQ4</accession>
<feature type="transmembrane region" description="Helical" evidence="7">
    <location>
        <begin position="116"/>
        <end position="134"/>
    </location>
</feature>
<evidence type="ECO:0000259" key="9">
    <source>
        <dbReference type="Pfam" id="PF16916"/>
    </source>
</evidence>
<dbReference type="GO" id="GO:0015093">
    <property type="term" value="F:ferrous iron transmembrane transporter activity"/>
    <property type="evidence" value="ECO:0007669"/>
    <property type="project" value="TreeGrafter"/>
</dbReference>
<organism evidence="10 11">
    <name type="scientific">Prosthecobacter vanneervenii</name>
    <dbReference type="NCBI Taxonomy" id="48466"/>
    <lineage>
        <taxon>Bacteria</taxon>
        <taxon>Pseudomonadati</taxon>
        <taxon>Verrucomicrobiota</taxon>
        <taxon>Verrucomicrobiia</taxon>
        <taxon>Verrucomicrobiales</taxon>
        <taxon>Verrucomicrobiaceae</taxon>
        <taxon>Prosthecobacter</taxon>
    </lineage>
</organism>
<dbReference type="Pfam" id="PF01545">
    <property type="entry name" value="Cation_efflux"/>
    <property type="match status" value="1"/>
</dbReference>
<dbReference type="InterPro" id="IPR036837">
    <property type="entry name" value="Cation_efflux_CTD_sf"/>
</dbReference>
<dbReference type="EMBL" id="JACHIG010000005">
    <property type="protein sequence ID" value="MBB5033275.1"/>
    <property type="molecule type" value="Genomic_DNA"/>
</dbReference>
<feature type="transmembrane region" description="Helical" evidence="7">
    <location>
        <begin position="155"/>
        <end position="174"/>
    </location>
</feature>
<comment type="caution">
    <text evidence="10">The sequence shown here is derived from an EMBL/GenBank/DDBJ whole genome shotgun (WGS) entry which is preliminary data.</text>
</comment>
<keyword evidence="5 7" id="KW-1133">Transmembrane helix</keyword>
<feature type="domain" description="Cation efflux protein cytoplasmic" evidence="9">
    <location>
        <begin position="228"/>
        <end position="286"/>
    </location>
</feature>
<comment type="subcellular location">
    <subcellularLocation>
        <location evidence="1">Membrane</location>
        <topology evidence="1">Multi-pass membrane protein</topology>
    </subcellularLocation>
</comment>
<dbReference type="Proteomes" id="UP000590740">
    <property type="component" value="Unassembled WGS sequence"/>
</dbReference>
<evidence type="ECO:0000256" key="3">
    <source>
        <dbReference type="ARBA" id="ARBA00022448"/>
    </source>
</evidence>
<feature type="transmembrane region" description="Helical" evidence="7">
    <location>
        <begin position="76"/>
        <end position="96"/>
    </location>
</feature>
<dbReference type="GO" id="GO:0015341">
    <property type="term" value="F:zinc efflux antiporter activity"/>
    <property type="evidence" value="ECO:0007669"/>
    <property type="project" value="TreeGrafter"/>
</dbReference>
<keyword evidence="3" id="KW-0813">Transport</keyword>
<evidence type="ECO:0000259" key="8">
    <source>
        <dbReference type="Pfam" id="PF01545"/>
    </source>
</evidence>
<evidence type="ECO:0000256" key="5">
    <source>
        <dbReference type="ARBA" id="ARBA00022989"/>
    </source>
</evidence>
<dbReference type="RefSeq" id="WP_184340185.1">
    <property type="nucleotide sequence ID" value="NZ_JACHIG010000005.1"/>
</dbReference>
<dbReference type="InterPro" id="IPR058533">
    <property type="entry name" value="Cation_efflux_TM"/>
</dbReference>
<dbReference type="GO" id="GO:0015086">
    <property type="term" value="F:cadmium ion transmembrane transporter activity"/>
    <property type="evidence" value="ECO:0007669"/>
    <property type="project" value="TreeGrafter"/>
</dbReference>
<dbReference type="PANTHER" id="PTHR43840:SF15">
    <property type="entry name" value="MITOCHONDRIAL METAL TRANSPORTER 1-RELATED"/>
    <property type="match status" value="1"/>
</dbReference>
<name>A0A7W8DKQ4_9BACT</name>
<dbReference type="NCBIfam" id="TIGR01297">
    <property type="entry name" value="CDF"/>
    <property type="match status" value="1"/>
</dbReference>
<dbReference type="AlphaFoldDB" id="A0A7W8DKQ4"/>
<dbReference type="InterPro" id="IPR027470">
    <property type="entry name" value="Cation_efflux_CTD"/>
</dbReference>